<keyword evidence="2" id="KW-0732">Signal</keyword>
<dbReference type="SUPFAM" id="SSF144052">
    <property type="entry name" value="Thermophilic metalloprotease-like"/>
    <property type="match status" value="1"/>
</dbReference>
<feature type="signal peptide" evidence="2">
    <location>
        <begin position="1"/>
        <end position="25"/>
    </location>
</feature>
<comment type="caution">
    <text evidence="3">The sequence shown here is derived from an EMBL/GenBank/DDBJ whole genome shotgun (WGS) entry which is preliminary data.</text>
</comment>
<feature type="region of interest" description="Disordered" evidence="1">
    <location>
        <begin position="473"/>
        <end position="494"/>
    </location>
</feature>
<evidence type="ECO:0000313" key="3">
    <source>
        <dbReference type="EMBL" id="KAK7198221.1"/>
    </source>
</evidence>
<gene>
    <name evidence="3" type="ORF">NESM_000779100</name>
</gene>
<protein>
    <submittedName>
        <fullName evidence="3">Uncharacterized protein</fullName>
    </submittedName>
</protein>
<feature type="chain" id="PRO_5043710020" evidence="2">
    <location>
        <begin position="26"/>
        <end position="744"/>
    </location>
</feature>
<evidence type="ECO:0000256" key="1">
    <source>
        <dbReference type="SAM" id="MobiDB-lite"/>
    </source>
</evidence>
<evidence type="ECO:0000256" key="2">
    <source>
        <dbReference type="SAM" id="SignalP"/>
    </source>
</evidence>
<sequence>MSSSTIRAARACAFTLLFHSLRLQAFRGAVPHVLVVVDRLPCVQQKVVVEGYMRVLRAYQQQGAAYLTSTHDSVTGASATAAAAAAGDDHDHDHPAWCSGSRGDDLFLSLLPGTETPSGSAGWRGAPPSHSDDPAPLSYSLMAFRGPDFLGDVTRLQRLLRHCGDGQSAGATAVSAQARCDGDGAADPHAAPRPPPSSTLWSAEHFKEEFDALGSVLGPLLSSSGAAADDGDSAAAAAAAATGEPPRWQALFTGPPRELLGCVLVQEHAFQNELRRYRLRLGLFDLGIRVAEHCHLSIMSKDADRLAREGRYAEALADDQVYSYARSCAFRPGQAQCLARAIADSIDLHSWRRNGVGAAAATPTRLAPPASVAAALHNAELQSIFNEGALDCGAAAADGGEAAAAAATTDIEAALKQPIDGPGVPLSIICRNPAKVLTYSGGMESCLTNTGYYAAAHAPERNDVVRHRERFQTAHREASGSGGDGGSEGDEAEVATTAAAAAAAAAPVRGRLKKKDFLAQRRANRAKPSKAGPGGAAAAAAAADDDEDDCAVPRGATAGSCIANSIGGTFPIGEVISESFDLSQLSGSCDVLAYPDAFKEVTMSRPAPFSMTVERGVVTHISDDAPAEFLDLVSLVRQVEGKCYVRELGIGLNPYVGPAHVVSDVTTFERQWGIHISLGQRHPLFVKQRERRNPDGTVAAGVSVEGPVLKRKAGKYHIDVFLDAAQLRMGDVFSIDFTKGIAVP</sequence>
<accession>A0AAW0EYL0</accession>
<feature type="region of interest" description="Disordered" evidence="1">
    <location>
        <begin position="174"/>
        <end position="199"/>
    </location>
</feature>
<name>A0AAW0EYL0_9TRYP</name>
<evidence type="ECO:0000313" key="4">
    <source>
        <dbReference type="Proteomes" id="UP001430356"/>
    </source>
</evidence>
<dbReference type="EMBL" id="JAECZO010000138">
    <property type="protein sequence ID" value="KAK7198221.1"/>
    <property type="molecule type" value="Genomic_DNA"/>
</dbReference>
<dbReference type="AlphaFoldDB" id="A0AAW0EYL0"/>
<reference evidence="3 4" key="1">
    <citation type="journal article" date="2021" name="MBio">
        <title>A New Model Trypanosomatid, Novymonas esmeraldas: Genomic Perception of Its 'Candidatus Pandoraea novymonadis' Endosymbiont.</title>
        <authorList>
            <person name="Zakharova A."/>
            <person name="Saura A."/>
            <person name="Butenko A."/>
            <person name="Podesvova L."/>
            <person name="Warmusova S."/>
            <person name="Kostygov A.Y."/>
            <person name="Nenarokova A."/>
            <person name="Lukes J."/>
            <person name="Opperdoes F.R."/>
            <person name="Yurchenko V."/>
        </authorList>
    </citation>
    <scope>NUCLEOTIDE SEQUENCE [LARGE SCALE GENOMIC DNA]</scope>
    <source>
        <strain evidence="3 4">E262AT.01</strain>
    </source>
</reference>
<proteinExistence type="predicted"/>
<keyword evidence="4" id="KW-1185">Reference proteome</keyword>
<dbReference type="Proteomes" id="UP001430356">
    <property type="component" value="Unassembled WGS sequence"/>
</dbReference>
<organism evidence="3 4">
    <name type="scientific">Novymonas esmeraldas</name>
    <dbReference type="NCBI Taxonomy" id="1808958"/>
    <lineage>
        <taxon>Eukaryota</taxon>
        <taxon>Discoba</taxon>
        <taxon>Euglenozoa</taxon>
        <taxon>Kinetoplastea</taxon>
        <taxon>Metakinetoplastina</taxon>
        <taxon>Trypanosomatida</taxon>
        <taxon>Trypanosomatidae</taxon>
        <taxon>Novymonas</taxon>
    </lineage>
</organism>